<dbReference type="InterPro" id="IPR014001">
    <property type="entry name" value="Helicase_ATP-bd"/>
</dbReference>
<evidence type="ECO:0000259" key="7">
    <source>
        <dbReference type="PROSITE" id="PS51194"/>
    </source>
</evidence>
<dbReference type="NCBIfam" id="TIGR00614">
    <property type="entry name" value="recQ_fam"/>
    <property type="match status" value="1"/>
</dbReference>
<evidence type="ECO:0000256" key="4">
    <source>
        <dbReference type="ARBA" id="ARBA00022840"/>
    </source>
</evidence>
<gene>
    <name evidence="8" type="ORF">ACFQ4P_01130</name>
</gene>
<keyword evidence="3 8" id="KW-0347">Helicase</keyword>
<comment type="caution">
    <text evidence="8">The sequence shown here is derived from an EMBL/GenBank/DDBJ whole genome shotgun (WGS) entry which is preliminary data.</text>
</comment>
<keyword evidence="1" id="KW-0547">Nucleotide-binding</keyword>
<reference evidence="9" key="1">
    <citation type="journal article" date="2019" name="Int. J. Syst. Evol. Microbiol.">
        <title>The Global Catalogue of Microorganisms (GCM) 10K type strain sequencing project: providing services to taxonomists for standard genome sequencing and annotation.</title>
        <authorList>
            <consortium name="The Broad Institute Genomics Platform"/>
            <consortium name="The Broad Institute Genome Sequencing Center for Infectious Disease"/>
            <person name="Wu L."/>
            <person name="Ma J."/>
        </authorList>
    </citation>
    <scope>NUCLEOTIDE SEQUENCE [LARGE SCALE GENOMIC DNA]</scope>
    <source>
        <strain evidence="9">CCM 8980</strain>
    </source>
</reference>
<dbReference type="EMBL" id="JBHTOC010000001">
    <property type="protein sequence ID" value="MFD1428850.1"/>
    <property type="molecule type" value="Genomic_DNA"/>
</dbReference>
<organism evidence="8 9">
    <name type="scientific">Lacticaseibacillus mingshuiensis</name>
    <dbReference type="NCBI Taxonomy" id="2799574"/>
    <lineage>
        <taxon>Bacteria</taxon>
        <taxon>Bacillati</taxon>
        <taxon>Bacillota</taxon>
        <taxon>Bacilli</taxon>
        <taxon>Lactobacillales</taxon>
        <taxon>Lactobacillaceae</taxon>
        <taxon>Lacticaseibacillus</taxon>
    </lineage>
</organism>
<dbReference type="CDD" id="cd17920">
    <property type="entry name" value="DEXHc_RecQ"/>
    <property type="match status" value="1"/>
</dbReference>
<keyword evidence="5" id="KW-0238">DNA-binding</keyword>
<evidence type="ECO:0000313" key="8">
    <source>
        <dbReference type="EMBL" id="MFD1428850.1"/>
    </source>
</evidence>
<dbReference type="PROSITE" id="PS51194">
    <property type="entry name" value="HELICASE_CTER"/>
    <property type="match status" value="1"/>
</dbReference>
<keyword evidence="2 8" id="KW-0378">Hydrolase</keyword>
<feature type="domain" description="Helicase ATP-binding" evidence="6">
    <location>
        <begin position="25"/>
        <end position="192"/>
    </location>
</feature>
<evidence type="ECO:0000256" key="2">
    <source>
        <dbReference type="ARBA" id="ARBA00022801"/>
    </source>
</evidence>
<accession>A0ABW4CG90</accession>
<protein>
    <submittedName>
        <fullName evidence="8">RecQ family ATP-dependent DNA helicase</fullName>
        <ecNumber evidence="8">3.6.4.12</ecNumber>
    </submittedName>
</protein>
<dbReference type="GO" id="GO:0003678">
    <property type="term" value="F:DNA helicase activity"/>
    <property type="evidence" value="ECO:0007669"/>
    <property type="project" value="UniProtKB-EC"/>
</dbReference>
<dbReference type="PROSITE" id="PS00690">
    <property type="entry name" value="DEAH_ATP_HELICASE"/>
    <property type="match status" value="1"/>
</dbReference>
<dbReference type="SMART" id="SM00490">
    <property type="entry name" value="HELICc"/>
    <property type="match status" value="1"/>
</dbReference>
<evidence type="ECO:0000313" key="9">
    <source>
        <dbReference type="Proteomes" id="UP001597196"/>
    </source>
</evidence>
<dbReference type="PROSITE" id="PS51192">
    <property type="entry name" value="HELICASE_ATP_BIND_1"/>
    <property type="match status" value="1"/>
</dbReference>
<dbReference type="Gene3D" id="3.40.50.300">
    <property type="entry name" value="P-loop containing nucleotide triphosphate hydrolases"/>
    <property type="match status" value="2"/>
</dbReference>
<dbReference type="PANTHER" id="PTHR13710:SF84">
    <property type="entry name" value="ATP-DEPENDENT DNA HELICASE RECS-RELATED"/>
    <property type="match status" value="1"/>
</dbReference>
<dbReference type="InterPro" id="IPR004589">
    <property type="entry name" value="DNA_helicase_ATP-dep_RecQ"/>
</dbReference>
<keyword evidence="4" id="KW-0067">ATP-binding</keyword>
<feature type="domain" description="Helicase C-terminal" evidence="7">
    <location>
        <begin position="219"/>
        <end position="370"/>
    </location>
</feature>
<keyword evidence="9" id="KW-1185">Reference proteome</keyword>
<dbReference type="Pfam" id="PF00270">
    <property type="entry name" value="DEAD"/>
    <property type="match status" value="1"/>
</dbReference>
<dbReference type="SMART" id="SM00487">
    <property type="entry name" value="DEXDc"/>
    <property type="match status" value="1"/>
</dbReference>
<dbReference type="SUPFAM" id="SSF52540">
    <property type="entry name" value="P-loop containing nucleoside triphosphate hydrolases"/>
    <property type="match status" value="1"/>
</dbReference>
<dbReference type="InterPro" id="IPR011545">
    <property type="entry name" value="DEAD/DEAH_box_helicase_dom"/>
</dbReference>
<dbReference type="EC" id="3.6.4.12" evidence="8"/>
<dbReference type="RefSeq" id="WP_203625910.1">
    <property type="nucleotide sequence ID" value="NZ_BOLQ01000001.1"/>
</dbReference>
<evidence type="ECO:0000259" key="6">
    <source>
        <dbReference type="PROSITE" id="PS51192"/>
    </source>
</evidence>
<evidence type="ECO:0000256" key="3">
    <source>
        <dbReference type="ARBA" id="ARBA00022806"/>
    </source>
</evidence>
<dbReference type="Pfam" id="PF00271">
    <property type="entry name" value="Helicase_C"/>
    <property type="match status" value="1"/>
</dbReference>
<name>A0ABW4CG90_9LACO</name>
<proteinExistence type="predicted"/>
<evidence type="ECO:0000256" key="1">
    <source>
        <dbReference type="ARBA" id="ARBA00022741"/>
    </source>
</evidence>
<dbReference type="InterPro" id="IPR027417">
    <property type="entry name" value="P-loop_NTPase"/>
</dbReference>
<dbReference type="InterPro" id="IPR001650">
    <property type="entry name" value="Helicase_C-like"/>
</dbReference>
<dbReference type="Proteomes" id="UP001597196">
    <property type="component" value="Unassembled WGS sequence"/>
</dbReference>
<sequence>MTDLDAILQQKFGFSAFRPGQRELIEAVLRGQDALGILPTGSGKTLCYQLPGRLQPGLVIVVEPLLALMADQVARLQARGERRVVALGSDLSPDEARFVKLHLADYRFLFISPEMLLRGDVQALLRQLTISLFVVDEAHCISQWGPDFRPAYLQLGHVIHALKPRSVLALTATAPKCVQQDIINGLGLRQPFAFIASVDRPNIFMGVMQVADAQAKQSELLAATQAVQGPKILYFDRRQQAEEVAAQLQEKGQHAAFYHAGMTAASRELVARQFMADQLDVICATSAFGMGIDKPDVRLVCYTYLPESLEAFTQGIGRAGRDGAQSAALLLLAPTDMARASQFASALPDAKMIKTIFAHPELYTKMNDPQIDLIEAYIQSGFSEAETLAKLTARLAEKQASLQAMVGFVNALGCKRAALVAHFDDPLPAHTDLCCGELTPAVIAQLAPAAAVQTQAPQAWQAVFKQIFTFAN</sequence>
<dbReference type="InterPro" id="IPR002464">
    <property type="entry name" value="DNA/RNA_helicase_DEAH_CS"/>
</dbReference>
<dbReference type="GO" id="GO:0016787">
    <property type="term" value="F:hydrolase activity"/>
    <property type="evidence" value="ECO:0007669"/>
    <property type="project" value="UniProtKB-KW"/>
</dbReference>
<evidence type="ECO:0000256" key="5">
    <source>
        <dbReference type="ARBA" id="ARBA00023125"/>
    </source>
</evidence>
<dbReference type="PANTHER" id="PTHR13710">
    <property type="entry name" value="DNA HELICASE RECQ FAMILY MEMBER"/>
    <property type="match status" value="1"/>
</dbReference>